<feature type="transmembrane region" description="Helical" evidence="1">
    <location>
        <begin position="149"/>
        <end position="172"/>
    </location>
</feature>
<feature type="transmembrane region" description="Helical" evidence="1">
    <location>
        <begin position="284"/>
        <end position="306"/>
    </location>
</feature>
<accession>B9MQZ1</accession>
<feature type="transmembrane region" description="Helical" evidence="1">
    <location>
        <begin position="340"/>
        <end position="366"/>
    </location>
</feature>
<feature type="transmembrane region" description="Helical" evidence="1">
    <location>
        <begin position="313"/>
        <end position="334"/>
    </location>
</feature>
<keyword evidence="1" id="KW-1133">Transmembrane helix</keyword>
<evidence type="ECO:0000256" key="1">
    <source>
        <dbReference type="SAM" id="Phobius"/>
    </source>
</evidence>
<dbReference type="HOGENOM" id="CLU_046838_1_0_9"/>
<evidence type="ECO:0008006" key="5">
    <source>
        <dbReference type="Google" id="ProtNLM"/>
    </source>
</evidence>
<sequence length="370" mass="40468">MMGQKSLVSVCILVFFIVALECCQASQISQEYIKKTKQILNDYTEKDISSYLESIVKQKRATLDMVNILKEKIMGQIFSTFRQISLILIIALLYILIASVQTGLKNQSVANVTFLAFFFTEVLIVLQNLKDVLLDAQQTVQNACNFAEVFFPLFVSLIASMGYPTYAAAMSPKIMFAIVFSSEFLKNIISPFAYTYILISILSNIDSGRLGLRRVLGFCKTALMWCTVVGIVVFVAIVSVEGIANVTVDSLITKSIKYSVGNFVPFVGKILSDAADTLATSLAIVKNSLGVVGLIVLLIGIGVSLLKILAVFVVFRVAAIFVGLVGDAMLAQFLDDYADVLILIFAIAFTALCMFVVAFSSTLFLLQVGR</sequence>
<evidence type="ECO:0000313" key="4">
    <source>
        <dbReference type="Proteomes" id="UP000007723"/>
    </source>
</evidence>
<proteinExistence type="predicted"/>
<evidence type="ECO:0000313" key="3">
    <source>
        <dbReference type="EMBL" id="ACM60095.1"/>
    </source>
</evidence>
<dbReference type="AlphaFoldDB" id="B9MQZ1"/>
<organism evidence="3 4">
    <name type="scientific">Caldicellulosiruptor bescii (strain ATCC BAA-1888 / DSM 6725 / KCTC 15123 / Z-1320)</name>
    <name type="common">Anaerocellum thermophilum</name>
    <dbReference type="NCBI Taxonomy" id="521460"/>
    <lineage>
        <taxon>Bacteria</taxon>
        <taxon>Bacillati</taxon>
        <taxon>Bacillota</taxon>
        <taxon>Bacillota incertae sedis</taxon>
        <taxon>Caldicellulosiruptorales</taxon>
        <taxon>Caldicellulosiruptoraceae</taxon>
        <taxon>Caldicellulosiruptor</taxon>
    </lineage>
</organism>
<keyword evidence="2" id="KW-0732">Signal</keyword>
<feature type="transmembrane region" description="Helical" evidence="1">
    <location>
        <begin position="184"/>
        <end position="202"/>
    </location>
</feature>
<keyword evidence="1" id="KW-0812">Transmembrane</keyword>
<feature type="transmembrane region" description="Helical" evidence="1">
    <location>
        <begin position="222"/>
        <end position="244"/>
    </location>
</feature>
<reference evidence="4" key="1">
    <citation type="submission" date="2009-01" db="EMBL/GenBank/DDBJ databases">
        <title>Complete sequence of chromosome of Anaerocellum thermophilum DSM 6725.</title>
        <authorList>
            <person name="Lucas S."/>
            <person name="Copeland A."/>
            <person name="Lapidus A."/>
            <person name="Glavina del Rio T."/>
            <person name="Tice H."/>
            <person name="Bruce D."/>
            <person name="Goodwin L."/>
            <person name="Pitluck S."/>
            <person name="Sims D."/>
            <person name="Meincke L."/>
            <person name="Brettin T."/>
            <person name="Detter J.C."/>
            <person name="Han C."/>
            <person name="Larimer F."/>
            <person name="Land M."/>
            <person name="Hauser L."/>
            <person name="Kyrpides N."/>
            <person name="Ovchinnikova G."/>
            <person name="Kataeva I."/>
            <person name="Adams M.W.W."/>
        </authorList>
    </citation>
    <scope>NUCLEOTIDE SEQUENCE [LARGE SCALE GENOMIC DNA]</scope>
    <source>
        <strain evidence="4">ATCC BAA-1888 / DSM 6725 / Z-1320</strain>
    </source>
</reference>
<dbReference type="Proteomes" id="UP000007723">
    <property type="component" value="Chromosome"/>
</dbReference>
<dbReference type="Pfam" id="PF09546">
    <property type="entry name" value="Spore_III_AE"/>
    <property type="match status" value="1"/>
</dbReference>
<name>B9MQZ1_CALBD</name>
<dbReference type="eggNOG" id="ENOG502Z7PW">
    <property type="taxonomic scope" value="Bacteria"/>
</dbReference>
<evidence type="ECO:0000256" key="2">
    <source>
        <dbReference type="SAM" id="SignalP"/>
    </source>
</evidence>
<feature type="transmembrane region" description="Helical" evidence="1">
    <location>
        <begin position="109"/>
        <end position="129"/>
    </location>
</feature>
<dbReference type="EMBL" id="CP001393">
    <property type="protein sequence ID" value="ACM60095.1"/>
    <property type="molecule type" value="Genomic_DNA"/>
</dbReference>
<dbReference type="KEGG" id="ate:Athe_0994"/>
<dbReference type="InterPro" id="IPR014194">
    <property type="entry name" value="Spore_III_AE"/>
</dbReference>
<keyword evidence="1" id="KW-0472">Membrane</keyword>
<feature type="signal peptide" evidence="2">
    <location>
        <begin position="1"/>
        <end position="21"/>
    </location>
</feature>
<feature type="chain" id="PRO_5039382036" description="Sporulation stage III protein AE" evidence="2">
    <location>
        <begin position="22"/>
        <end position="370"/>
    </location>
</feature>
<feature type="transmembrane region" description="Helical" evidence="1">
    <location>
        <begin position="73"/>
        <end position="97"/>
    </location>
</feature>
<gene>
    <name evidence="3" type="ordered locus">Athe_0994</name>
</gene>
<dbReference type="STRING" id="521460.Athe_0994"/>
<protein>
    <recommendedName>
        <fullName evidence="5">Sporulation stage III protein AE</fullName>
    </recommendedName>
</protein>